<comment type="subcellular location">
    <subcellularLocation>
        <location evidence="4">Cytoplasm</location>
    </subcellularLocation>
</comment>
<dbReference type="GO" id="GO:0001732">
    <property type="term" value="P:formation of cytoplasmic translation initiation complex"/>
    <property type="evidence" value="ECO:0007669"/>
    <property type="project" value="UniProtKB-UniRule"/>
</dbReference>
<organism evidence="8 9">
    <name type="scientific">Thraustotheca clavata</name>
    <dbReference type="NCBI Taxonomy" id="74557"/>
    <lineage>
        <taxon>Eukaryota</taxon>
        <taxon>Sar</taxon>
        <taxon>Stramenopiles</taxon>
        <taxon>Oomycota</taxon>
        <taxon>Saprolegniomycetes</taxon>
        <taxon>Saprolegniales</taxon>
        <taxon>Achlyaceae</taxon>
        <taxon>Thraustotheca</taxon>
    </lineage>
</organism>
<dbReference type="Pfam" id="PF01398">
    <property type="entry name" value="JAB"/>
    <property type="match status" value="1"/>
</dbReference>
<dbReference type="GO" id="GO:0016282">
    <property type="term" value="C:eukaryotic 43S preinitiation complex"/>
    <property type="evidence" value="ECO:0007669"/>
    <property type="project" value="UniProtKB-UniRule"/>
</dbReference>
<feature type="compositionally biased region" description="Acidic residues" evidence="6">
    <location>
        <begin position="1000"/>
        <end position="1010"/>
    </location>
</feature>
<evidence type="ECO:0000313" key="8">
    <source>
        <dbReference type="EMBL" id="OQS00143.1"/>
    </source>
</evidence>
<evidence type="ECO:0000256" key="4">
    <source>
        <dbReference type="HAMAP-Rule" id="MF_03005"/>
    </source>
</evidence>
<feature type="domain" description="MPN" evidence="7">
    <location>
        <begin position="1533"/>
        <end position="1668"/>
    </location>
</feature>
<keyword evidence="3 4" id="KW-0648">Protein biosynthesis</keyword>
<sequence>MQTGGLLAYPGARTGGGATSPAPPTSLFGGMHVKQSDSQPAPVEAAKPTSLFNGLDLGGSSMPVASTPAPLSLSQLNLTSSTPVEAPPLQKTRAPRPGTFNYLNVAPPVESTPVASMPPVPAPVKKKKKPSFRPGFDRQNSEDTGSQRGDDDDEPRAAPRNGSVLKGLIVHPVEPEAAARMRPSAAPRQATPPRTRPTSSSSASSSDPVAGLLDQLKIVNVGPGATGYSLPPSTHAPSPRVSVPSPRASLTPAEPTVKKLTPRTSSAKSLGIPPATPAPTTPEGRLVQLIRDYDIASKSFRDSMVQLQQEEARLVEKKNLCTRQLAQYNLDLQSVEAQQMQAAADEDFERADALNTTIGSVRHCIMLSQSDLRKGETDLASLLKQREKLVLHHVRTTKGVLHAIQKCEDERESAYNELSKMAKNYKHTELRRFAFEQQRIATELHHVTVNMGHLEGEKNEIEQSIASQCTNEFEAQTRLLSEKEAAEEEIAELEAKLAAAKAKVAAIDAGLKEADAGIQAVRHKFARQLKRLVEREKSILKTKKEIEADDLALSRQQDTFEAKKEEYAQELAHLAKEVLGVQKEVRIAAIMVRLTEEQNQRRELKDERIKKQDVQLLVLRDAAQQAEQQFMLLGHQHDELKKKLQMNRTVIMTAGTNLPQLEAEKKAAAAERNFKEAARLSKDIKQLEKDRSTAEEAIEVIGMEIKDIEERIHKAEDVFKEKNEELINVEKNLELEWLDILYQVHHDLRVAMRQLSKYESEKWSSSNGEVDFREVALTLVQMEFNAITQEIETLEDKYNLEPHVIELAPEVPEKELTLLVEEEEQEEESVQKEDEVIASPAAKQINLMPKASPVKSSVESVGDFTTSEAIKEKISLIEQQIDEATENEDYELAARLDEELEEWNARLKLVETKEDKLKEKLDANDMHKQVEALQRKIEHLAEQIENATEEEEYELAAALDEELIAAQTRKTDLQLQLANLPNDEDIPQRMSSHSLHLVEDNSDAEEDDDDSAVKEESQDEADVDTAEELLPTTEKFAISTEAVSPQVIAVQSIETAEEPVAAPVFIPIAPSPVAVAVDTPQAEAKEDNEPVVIPTESPAPLPSLFGGLSIGSSVSSTPAVGGSLFGGLQLNSESTPAAPSGSLFGSLPLGTTSEPTSLFGGLTVAPSVDESKQDTEESLLGGDYVMDSPSIENNEDEDDIENDEYQTQETPISAHQEIPLSPMALSDDLTIDTYEEQESSPTQHQELPLVEESIAEPIVIESTAMESKVSIEEITPVVVAIPEQETTIPTNFEVKHDDALIDEELIEKPAEEIAVHHDIQVNSPTLLVEKMTENPALIPTESIEKPLAEALVHDDLNKQPLESPVHRELIEKPQEAAPLSLDLNKQPLESPVHQELIEKPQEAAPLSLFGGLSIEPTKQEHSDLNKQPLESPVVHQELLEKPKEATPLSLFGGLSIEPAKQEPIQAPLSLFGGLNVAPSQPPALSTPLSLFGGLNVSSSTSPEKSLFENEWPISIDHLELMSLVLNTEGVSLVHVHPVVVFQVLDRFLRRAEDQKRVIGTLLGLVDAEHGVVTITNSFPVPHLEKGDEVAVGKDYHRQMLLLHQRVNPNEVVVGWYATSSDSEPINENSCLIHDFYSSECPSPVHVVVNTSLASDSLNLMAFTSSALQVADVALANQFKQVKVETKTYEAEAIALNLMAKRSTEATTLPSDLEALEMAIERLHELLAKSAEYVGNVIAGKEVANPKLGRELAEAVASIPPMRSDLFDQIFNNGMQDLLMVSYLSSLTQAQLSIAEKLISA</sequence>
<dbReference type="InterPro" id="IPR024969">
    <property type="entry name" value="EIF3F/CSN6-like_C"/>
</dbReference>
<evidence type="ECO:0000256" key="3">
    <source>
        <dbReference type="ARBA" id="ARBA00022917"/>
    </source>
</evidence>
<keyword evidence="5" id="KW-0175">Coiled coil</keyword>
<dbReference type="GO" id="GO:0005815">
    <property type="term" value="C:microtubule organizing center"/>
    <property type="evidence" value="ECO:0007669"/>
    <property type="project" value="TreeGrafter"/>
</dbReference>
<dbReference type="GO" id="GO:0045111">
    <property type="term" value="C:intermediate filament cytoskeleton"/>
    <property type="evidence" value="ECO:0007669"/>
    <property type="project" value="TreeGrafter"/>
</dbReference>
<evidence type="ECO:0000256" key="6">
    <source>
        <dbReference type="SAM" id="MobiDB-lite"/>
    </source>
</evidence>
<feature type="compositionally biased region" description="Low complexity" evidence="6">
    <location>
        <begin position="180"/>
        <end position="206"/>
    </location>
</feature>
<feature type="compositionally biased region" description="Low complexity" evidence="6">
    <location>
        <begin position="236"/>
        <end position="249"/>
    </location>
</feature>
<feature type="coiled-coil region" evidence="5">
    <location>
        <begin position="557"/>
        <end position="732"/>
    </location>
</feature>
<proteinExistence type="inferred from homology"/>
<dbReference type="PANTHER" id="PTHR14332:SF3">
    <property type="entry name" value="DISRUPTED IN SCHIZOPHRENIA 1 PROTEIN"/>
    <property type="match status" value="1"/>
</dbReference>
<feature type="compositionally biased region" description="Low complexity" evidence="6">
    <location>
        <begin position="71"/>
        <end position="82"/>
    </location>
</feature>
<dbReference type="GO" id="GO:0003743">
    <property type="term" value="F:translation initiation factor activity"/>
    <property type="evidence" value="ECO:0007669"/>
    <property type="project" value="UniProtKB-UniRule"/>
</dbReference>
<dbReference type="OrthoDB" id="25498at2759"/>
<feature type="coiled-coil region" evidence="5">
    <location>
        <begin position="777"/>
        <end position="833"/>
    </location>
</feature>
<feature type="region of interest" description="Disordered" evidence="6">
    <location>
        <begin position="1"/>
        <end position="208"/>
    </location>
</feature>
<evidence type="ECO:0000256" key="2">
    <source>
        <dbReference type="ARBA" id="ARBA00022540"/>
    </source>
</evidence>
<keyword evidence="2 4" id="KW-0396">Initiation factor</keyword>
<comment type="function">
    <text evidence="4">Component of the eukaryotic translation initiation factor 3 (eIF-3) complex, which is involved in protein synthesis of a specialized repertoire of mRNAs and, together with other initiation factors, stimulates binding of mRNA and methionyl-tRNAi to the 40S ribosome. The eIF-3 complex specifically targets and initiates translation of a subset of mRNAs involved in cell proliferation.</text>
</comment>
<dbReference type="GO" id="GO:0005874">
    <property type="term" value="C:microtubule"/>
    <property type="evidence" value="ECO:0007669"/>
    <property type="project" value="TreeGrafter"/>
</dbReference>
<comment type="caution">
    <text evidence="8">The sequence shown here is derived from an EMBL/GenBank/DDBJ whole genome shotgun (WGS) entry which is preliminary data.</text>
</comment>
<dbReference type="InterPro" id="IPR027531">
    <property type="entry name" value="eIF3f"/>
</dbReference>
<feature type="compositionally biased region" description="Acidic residues" evidence="6">
    <location>
        <begin position="1017"/>
        <end position="1026"/>
    </location>
</feature>
<keyword evidence="1 4" id="KW-0963">Cytoplasm</keyword>
<dbReference type="GO" id="GO:0031369">
    <property type="term" value="F:translation initiation factor binding"/>
    <property type="evidence" value="ECO:0007669"/>
    <property type="project" value="InterPro"/>
</dbReference>
<evidence type="ECO:0000313" key="9">
    <source>
        <dbReference type="Proteomes" id="UP000243217"/>
    </source>
</evidence>
<comment type="similarity">
    <text evidence="4">Belongs to the eIF-3 subunit F family.</text>
</comment>
<feature type="region of interest" description="Disordered" evidence="6">
    <location>
        <begin position="228"/>
        <end position="282"/>
    </location>
</feature>
<dbReference type="GO" id="GO:0033290">
    <property type="term" value="C:eukaryotic 48S preinitiation complex"/>
    <property type="evidence" value="ECO:0007669"/>
    <property type="project" value="UniProtKB-UniRule"/>
</dbReference>
<evidence type="ECO:0000256" key="5">
    <source>
        <dbReference type="SAM" id="Coils"/>
    </source>
</evidence>
<feature type="coiled-coil region" evidence="5">
    <location>
        <begin position="476"/>
        <end position="510"/>
    </location>
</feature>
<dbReference type="GO" id="GO:0008237">
    <property type="term" value="F:metallopeptidase activity"/>
    <property type="evidence" value="ECO:0007669"/>
    <property type="project" value="InterPro"/>
</dbReference>
<feature type="coiled-coil region" evidence="5">
    <location>
        <begin position="867"/>
        <end position="976"/>
    </location>
</feature>
<dbReference type="PANTHER" id="PTHR14332">
    <property type="entry name" value="DISRUPTED IN SCHIZOPHRENIA 1 PROTEIN"/>
    <property type="match status" value="1"/>
</dbReference>
<dbReference type="SMART" id="SM00232">
    <property type="entry name" value="JAB_MPN"/>
    <property type="match status" value="1"/>
</dbReference>
<dbReference type="STRING" id="74557.A0A1V9ZQ61"/>
<dbReference type="CDD" id="cd08064">
    <property type="entry name" value="MPN_eIF3f"/>
    <property type="match status" value="1"/>
</dbReference>
<reference evidence="8 9" key="1">
    <citation type="journal article" date="2014" name="Genome Biol. Evol.">
        <title>The secreted proteins of Achlya hypogyna and Thraustotheca clavata identify the ancestral oomycete secretome and reveal gene acquisitions by horizontal gene transfer.</title>
        <authorList>
            <person name="Misner I."/>
            <person name="Blouin N."/>
            <person name="Leonard G."/>
            <person name="Richards T.A."/>
            <person name="Lane C.E."/>
        </authorList>
    </citation>
    <scope>NUCLEOTIDE SEQUENCE [LARGE SCALE GENOMIC DNA]</scope>
    <source>
        <strain evidence="8 9">ATCC 34112</strain>
    </source>
</reference>
<dbReference type="Gene3D" id="3.40.140.10">
    <property type="entry name" value="Cytidine Deaminase, domain 2"/>
    <property type="match status" value="1"/>
</dbReference>
<evidence type="ECO:0000256" key="1">
    <source>
        <dbReference type="ARBA" id="ARBA00022490"/>
    </source>
</evidence>
<dbReference type="InterPro" id="IPR026081">
    <property type="entry name" value="DISC1"/>
</dbReference>
<dbReference type="EMBL" id="JNBS01001747">
    <property type="protein sequence ID" value="OQS00143.1"/>
    <property type="molecule type" value="Genomic_DNA"/>
</dbReference>
<evidence type="ECO:0000259" key="7">
    <source>
        <dbReference type="PROSITE" id="PS50249"/>
    </source>
</evidence>
<comment type="subunit">
    <text evidence="4">Component of the eukaryotic translation initiation factor 3 (eIF-3) complex.</text>
</comment>
<gene>
    <name evidence="8" type="ORF">THRCLA_06196</name>
</gene>
<dbReference type="InterPro" id="IPR037518">
    <property type="entry name" value="MPN"/>
</dbReference>
<dbReference type="PROSITE" id="PS50249">
    <property type="entry name" value="MPN"/>
    <property type="match status" value="1"/>
</dbReference>
<dbReference type="Pfam" id="PF13012">
    <property type="entry name" value="MitMem_reg"/>
    <property type="match status" value="1"/>
</dbReference>
<protein>
    <recommendedName>
        <fullName evidence="4">Eukaryotic translation initiation factor 3 subunit F</fullName>
        <shortName evidence="4">eIF3f</shortName>
    </recommendedName>
    <alternativeName>
        <fullName evidence="4">Eukaryotic translation initiation factor 3 subunit 5</fullName>
    </alternativeName>
</protein>
<name>A0A1V9ZQ61_9STRA</name>
<feature type="region of interest" description="Disordered" evidence="6">
    <location>
        <begin position="999"/>
        <end position="1026"/>
    </location>
</feature>
<accession>A0A1V9ZQ61</accession>
<dbReference type="InterPro" id="IPR000555">
    <property type="entry name" value="JAMM/MPN+_dom"/>
</dbReference>
<feature type="region of interest" description="Disordered" evidence="6">
    <location>
        <begin position="1158"/>
        <end position="1198"/>
    </location>
</feature>
<dbReference type="HAMAP" id="MF_03005">
    <property type="entry name" value="eIF3f"/>
    <property type="match status" value="1"/>
</dbReference>
<dbReference type="GO" id="GO:0005852">
    <property type="term" value="C:eukaryotic translation initiation factor 3 complex"/>
    <property type="evidence" value="ECO:0007669"/>
    <property type="project" value="UniProtKB-UniRule"/>
</dbReference>
<keyword evidence="9" id="KW-1185">Reference proteome</keyword>
<dbReference type="Proteomes" id="UP000243217">
    <property type="component" value="Unassembled WGS sequence"/>
</dbReference>